<organism evidence="1 2">
    <name type="scientific">Micromonospora sediminimaris</name>
    <dbReference type="NCBI Taxonomy" id="547162"/>
    <lineage>
        <taxon>Bacteria</taxon>
        <taxon>Bacillati</taxon>
        <taxon>Actinomycetota</taxon>
        <taxon>Actinomycetes</taxon>
        <taxon>Micromonosporales</taxon>
        <taxon>Micromonosporaceae</taxon>
        <taxon>Micromonospora</taxon>
    </lineage>
</organism>
<dbReference type="AlphaFoldDB" id="A0A9W5XL15"/>
<dbReference type="Proteomes" id="UP000607311">
    <property type="component" value="Unassembled WGS sequence"/>
</dbReference>
<proteinExistence type="predicted"/>
<gene>
    <name evidence="1" type="ORF">Vse01_42240</name>
</gene>
<dbReference type="EMBL" id="BOPD01000026">
    <property type="protein sequence ID" value="GIJ35076.1"/>
    <property type="molecule type" value="Genomic_DNA"/>
</dbReference>
<sequence>MRSSVDYLLAQIAEGWAFRPRKTDLVAEMGDYARVGLATGCGGSGPSFSGWSPGTG</sequence>
<protein>
    <submittedName>
        <fullName evidence="1">Uncharacterized protein</fullName>
    </submittedName>
</protein>
<comment type="caution">
    <text evidence="1">The sequence shown here is derived from an EMBL/GenBank/DDBJ whole genome shotgun (WGS) entry which is preliminary data.</text>
</comment>
<accession>A0A9W5XL15</accession>
<reference evidence="1" key="1">
    <citation type="submission" date="2021-01" db="EMBL/GenBank/DDBJ databases">
        <title>Whole genome shotgun sequence of Verrucosispora sediminis NBRC 107745.</title>
        <authorList>
            <person name="Komaki H."/>
            <person name="Tamura T."/>
        </authorList>
    </citation>
    <scope>NUCLEOTIDE SEQUENCE</scope>
    <source>
        <strain evidence="1">NBRC 107745</strain>
    </source>
</reference>
<dbReference type="RefSeq" id="WP_170863521.1">
    <property type="nucleotide sequence ID" value="NZ_BOPD01000026.1"/>
</dbReference>
<evidence type="ECO:0000313" key="2">
    <source>
        <dbReference type="Proteomes" id="UP000607311"/>
    </source>
</evidence>
<keyword evidence="2" id="KW-1185">Reference proteome</keyword>
<evidence type="ECO:0000313" key="1">
    <source>
        <dbReference type="EMBL" id="GIJ35076.1"/>
    </source>
</evidence>
<name>A0A9W5XL15_9ACTN</name>